<keyword evidence="1" id="KW-0067">ATP-binding</keyword>
<dbReference type="Gene3D" id="3.40.50.300">
    <property type="entry name" value="P-loop containing nucleotide triphosphate hydrolases"/>
    <property type="match status" value="1"/>
</dbReference>
<dbReference type="PANTHER" id="PTHR10492:SF74">
    <property type="entry name" value="ATP-DEPENDENT DNA HELICASE"/>
    <property type="match status" value="1"/>
</dbReference>
<dbReference type="GeneID" id="107472354"/>
<feature type="domain" description="DNA helicase Pif1-like DEAD-box helicase" evidence="2">
    <location>
        <begin position="368"/>
        <end position="587"/>
    </location>
</feature>
<dbReference type="InterPro" id="IPR027417">
    <property type="entry name" value="P-loop_NTPase"/>
</dbReference>
<dbReference type="GO" id="GO:0005524">
    <property type="term" value="F:ATP binding"/>
    <property type="evidence" value="ECO:0007669"/>
    <property type="project" value="UniProtKB-KW"/>
</dbReference>
<protein>
    <recommendedName>
        <fullName evidence="1">ATP-dependent DNA helicase</fullName>
        <ecNumber evidence="1">5.6.2.3</ecNumber>
    </recommendedName>
</protein>
<keyword evidence="1" id="KW-0378">Hydrolase</keyword>
<name>A0A6P4C090_ARADU</name>
<evidence type="ECO:0000313" key="3">
    <source>
        <dbReference type="Proteomes" id="UP000515211"/>
    </source>
</evidence>
<gene>
    <name evidence="4" type="primary">LOC107472354</name>
</gene>
<comment type="cofactor">
    <cofactor evidence="1">
        <name>Mg(2+)</name>
        <dbReference type="ChEBI" id="CHEBI:18420"/>
    </cofactor>
</comment>
<dbReference type="PANTHER" id="PTHR10492">
    <property type="match status" value="1"/>
</dbReference>
<keyword evidence="1" id="KW-0234">DNA repair</keyword>
<accession>A0A6P4C090</accession>
<keyword evidence="1" id="KW-0547">Nucleotide-binding</keyword>
<dbReference type="GO" id="GO:0000723">
    <property type="term" value="P:telomere maintenance"/>
    <property type="evidence" value="ECO:0007669"/>
    <property type="project" value="InterPro"/>
</dbReference>
<dbReference type="EC" id="5.6.2.3" evidence="1"/>
<proteinExistence type="inferred from homology"/>
<dbReference type="RefSeq" id="XP_015947364.1">
    <property type="nucleotide sequence ID" value="XM_016091878.1"/>
</dbReference>
<dbReference type="GO" id="GO:0043139">
    <property type="term" value="F:5'-3' DNA helicase activity"/>
    <property type="evidence" value="ECO:0007669"/>
    <property type="project" value="UniProtKB-EC"/>
</dbReference>
<dbReference type="KEGG" id="adu:107472354"/>
<evidence type="ECO:0000313" key="4">
    <source>
        <dbReference type="RefSeq" id="XP_015947364.1"/>
    </source>
</evidence>
<comment type="similarity">
    <text evidence="1">Belongs to the helicase family.</text>
</comment>
<dbReference type="InterPro" id="IPR010285">
    <property type="entry name" value="DNA_helicase_pif1-like_DEAD"/>
</dbReference>
<keyword evidence="3" id="KW-1185">Reference proteome</keyword>
<sequence length="771" mass="87566">MIHGPCGRAFSKSSCMKDGYCTKYYPKTFSKTTVIDDSGYPSYRRRDTRVVTEKKGVHMDNRNVVPYNAYLLMSYQVHVNVEYCNKSNAIKYLFKYVNKGSDRVAVGVTKEASSGEDAQVIDEIKQFYDCRYLSACEAVWRTLAYDIHQRWPLVMRLTFHLPGEQNIIFKDDDDLEEIVEEEEGKCTMFLAWMEANKKFEAGQTLTYAEFPNQFVYDRESRVWHPRKRGYSIGRLNYVPPGTASKMLAIPWDYCAMIGNSLQLLMSISNPERVWNATWTLLADGILYERRKALKNQGLSMTDDELKNLCLIEIEKILNSNARSLRDYQSMPYPEMSHVRLFQNKLIEEELAYDTNELTHTNLYTEQKMTHEQRLVFDEILNAVVTDSGGFYFVYGHGGCGKTFIWNGLSYAIRSRGKIVLNVASSGIAFLLLPGGRTAHSRFSIPITITDESTCNIKHDSLKAELLIQSSLIIWDEAPMLNKMCFEALDRTLRDLMSVTDQHKTHQPFGGKVVVLGGDFRQILPVIPKGSRHDILASAINSSHLWSFCKVLKLHTNMRLLMSSLDQDEGEMKRFANWILDVGNGNIGSIVGDESEVEIPNDLLITTTDDPLSHLVDFSYPNLLQNMSDYRYFQSMAILAPTLESVEKPYRQHLPPTTPPQHSSTTATAATTITASQPSQLMRVLHLLFFLHNLPKLHPVEVFSPDNTFHHHHHYSSATTTTTNATSIKPTSSAIRANLAAIAMTLHGLFYCAATITDCSMSFLHHKKLLTP</sequence>
<dbReference type="SUPFAM" id="SSF52540">
    <property type="entry name" value="P-loop containing nucleoside triphosphate hydrolases"/>
    <property type="match status" value="1"/>
</dbReference>
<dbReference type="GO" id="GO:0006281">
    <property type="term" value="P:DNA repair"/>
    <property type="evidence" value="ECO:0007669"/>
    <property type="project" value="UniProtKB-KW"/>
</dbReference>
<reference evidence="4" key="1">
    <citation type="submission" date="2025-08" db="UniProtKB">
        <authorList>
            <consortium name="RefSeq"/>
        </authorList>
    </citation>
    <scope>IDENTIFICATION</scope>
    <source>
        <tissue evidence="4">Whole plant</tissue>
    </source>
</reference>
<evidence type="ECO:0000256" key="1">
    <source>
        <dbReference type="RuleBase" id="RU363044"/>
    </source>
</evidence>
<comment type="catalytic activity">
    <reaction evidence="1">
        <text>ATP + H2O = ADP + phosphate + H(+)</text>
        <dbReference type="Rhea" id="RHEA:13065"/>
        <dbReference type="ChEBI" id="CHEBI:15377"/>
        <dbReference type="ChEBI" id="CHEBI:15378"/>
        <dbReference type="ChEBI" id="CHEBI:30616"/>
        <dbReference type="ChEBI" id="CHEBI:43474"/>
        <dbReference type="ChEBI" id="CHEBI:456216"/>
        <dbReference type="EC" id="5.6.2.3"/>
    </reaction>
</comment>
<keyword evidence="1" id="KW-0347">Helicase</keyword>
<dbReference type="Proteomes" id="UP000515211">
    <property type="component" value="Unplaced"/>
</dbReference>
<keyword evidence="1" id="KW-0227">DNA damage</keyword>
<evidence type="ECO:0000259" key="2">
    <source>
        <dbReference type="Pfam" id="PF05970"/>
    </source>
</evidence>
<dbReference type="GO" id="GO:0016787">
    <property type="term" value="F:hydrolase activity"/>
    <property type="evidence" value="ECO:0007669"/>
    <property type="project" value="UniProtKB-KW"/>
</dbReference>
<dbReference type="Pfam" id="PF05970">
    <property type="entry name" value="PIF1"/>
    <property type="match status" value="1"/>
</dbReference>
<dbReference type="AlphaFoldDB" id="A0A6P4C090"/>
<organism evidence="3 4">
    <name type="scientific">Arachis duranensis</name>
    <name type="common">Wild peanut</name>
    <dbReference type="NCBI Taxonomy" id="130453"/>
    <lineage>
        <taxon>Eukaryota</taxon>
        <taxon>Viridiplantae</taxon>
        <taxon>Streptophyta</taxon>
        <taxon>Embryophyta</taxon>
        <taxon>Tracheophyta</taxon>
        <taxon>Spermatophyta</taxon>
        <taxon>Magnoliopsida</taxon>
        <taxon>eudicotyledons</taxon>
        <taxon>Gunneridae</taxon>
        <taxon>Pentapetalae</taxon>
        <taxon>rosids</taxon>
        <taxon>fabids</taxon>
        <taxon>Fabales</taxon>
        <taxon>Fabaceae</taxon>
        <taxon>Papilionoideae</taxon>
        <taxon>50 kb inversion clade</taxon>
        <taxon>dalbergioids sensu lato</taxon>
        <taxon>Dalbergieae</taxon>
        <taxon>Pterocarpus clade</taxon>
        <taxon>Arachis</taxon>
    </lineage>
</organism>
<keyword evidence="1" id="KW-0233">DNA recombination</keyword>
<dbReference type="GO" id="GO:0006310">
    <property type="term" value="P:DNA recombination"/>
    <property type="evidence" value="ECO:0007669"/>
    <property type="project" value="UniProtKB-KW"/>
</dbReference>